<dbReference type="SUPFAM" id="SSF56176">
    <property type="entry name" value="FAD-binding/transporter-associated domain-like"/>
    <property type="match status" value="1"/>
</dbReference>
<sequence>MKASLPLATLAVGVACQATFEPADFNITEALIGNGVDVSALPELASLVERASTTGCSAACNSLRLIFGDNLASQKDTSFATFLDSYWSRQQREITPQCIFKPTKPIDVSTAVLISRLTQCPFAVKSGGHSAVPGGSNVENGITISFEKLNKIVLADDKKVASFQPGHTWFDIYTALEKDDAAIIGGRVATVGVGGLTLGGGISYLSSQYGLACDNVLSYEVVTASGIIINVSETSYPDLYWALRGGGNNFGIVTQFNVRAVPQGLMWGGSRVYLESAFPALIEAYYNLGMNGKKDGKAHQILSFGYSSGTAIASLELEYADPTPNATVMAEYNLIGGAVVDQTGVKRMSQLTSELAGGFDGLRQSFWTWSAKLDKDLATETKDIFYEGLTSIADANNLTAALSFQVITEPILEKMSMRGGNALGLSPDSGPLSNFLVSLSWSDPADTTRLQQFSAWVKDRGVAAAKAKGKDVPYLYMNYASPWQDPVAGYGEANKAKLQRVSKKYDPTGVFERLQPGYFKLNGAPVNGSP</sequence>
<dbReference type="EMBL" id="SWKU01000033">
    <property type="protein sequence ID" value="KAF2995348.1"/>
    <property type="molecule type" value="Genomic_DNA"/>
</dbReference>
<dbReference type="PANTHER" id="PTHR42973:SF34">
    <property type="entry name" value="FAD BINDING DOMAIN PROTEIN (AFU_ORTHOLOGUE AFUA_3G02770)"/>
    <property type="match status" value="1"/>
</dbReference>
<evidence type="ECO:0000256" key="3">
    <source>
        <dbReference type="ARBA" id="ARBA00022827"/>
    </source>
</evidence>
<evidence type="ECO:0000259" key="6">
    <source>
        <dbReference type="PROSITE" id="PS51387"/>
    </source>
</evidence>
<comment type="similarity">
    <text evidence="1">Belongs to the oxygen-dependent FAD-linked oxidoreductase family.</text>
</comment>
<dbReference type="InterPro" id="IPR036318">
    <property type="entry name" value="FAD-bd_PCMH-like_sf"/>
</dbReference>
<dbReference type="InterPro" id="IPR016166">
    <property type="entry name" value="FAD-bd_PCMH"/>
</dbReference>
<dbReference type="InterPro" id="IPR016167">
    <property type="entry name" value="FAD-bd_PCMH_sub1"/>
</dbReference>
<evidence type="ECO:0000313" key="7">
    <source>
        <dbReference type="EMBL" id="KAF2995348.1"/>
    </source>
</evidence>
<comment type="caution">
    <text evidence="7">The sequence shown here is derived from an EMBL/GenBank/DDBJ whole genome shotgun (WGS) entry which is preliminary data.</text>
</comment>
<dbReference type="PROSITE" id="PS51257">
    <property type="entry name" value="PROKAR_LIPOPROTEIN"/>
    <property type="match status" value="1"/>
</dbReference>
<keyword evidence="8" id="KW-1185">Reference proteome</keyword>
<organism evidence="7 8">
    <name type="scientific">Curvularia kusanoi</name>
    <name type="common">Cochliobolus kusanoi</name>
    <dbReference type="NCBI Taxonomy" id="90978"/>
    <lineage>
        <taxon>Eukaryota</taxon>
        <taxon>Fungi</taxon>
        <taxon>Dikarya</taxon>
        <taxon>Ascomycota</taxon>
        <taxon>Pezizomycotina</taxon>
        <taxon>Dothideomycetes</taxon>
        <taxon>Pleosporomycetidae</taxon>
        <taxon>Pleosporales</taxon>
        <taxon>Pleosporineae</taxon>
        <taxon>Pleosporaceae</taxon>
        <taxon>Curvularia</taxon>
    </lineage>
</organism>
<evidence type="ECO:0000256" key="1">
    <source>
        <dbReference type="ARBA" id="ARBA00005466"/>
    </source>
</evidence>
<dbReference type="InterPro" id="IPR050416">
    <property type="entry name" value="FAD-linked_Oxidoreductase"/>
</dbReference>
<dbReference type="PROSITE" id="PS51387">
    <property type="entry name" value="FAD_PCMH"/>
    <property type="match status" value="1"/>
</dbReference>
<accession>A0A9P4T686</accession>
<keyword evidence="2" id="KW-0285">Flavoprotein</keyword>
<evidence type="ECO:0000256" key="2">
    <source>
        <dbReference type="ARBA" id="ARBA00022630"/>
    </source>
</evidence>
<dbReference type="Proteomes" id="UP000801428">
    <property type="component" value="Unassembled WGS sequence"/>
</dbReference>
<feature type="domain" description="FAD-binding PCMH-type" evidence="6">
    <location>
        <begin position="92"/>
        <end position="263"/>
    </location>
</feature>
<reference evidence="7" key="1">
    <citation type="submission" date="2019-04" db="EMBL/GenBank/DDBJ databases">
        <title>Sequencing of skin fungus with MAO and IRED activity.</title>
        <authorList>
            <person name="Marsaioli A.J."/>
            <person name="Bonatto J.M.C."/>
            <person name="Reis Junior O."/>
        </authorList>
    </citation>
    <scope>NUCLEOTIDE SEQUENCE</scope>
    <source>
        <strain evidence="7">30M1</strain>
    </source>
</reference>
<dbReference type="Gene3D" id="3.40.462.20">
    <property type="match status" value="1"/>
</dbReference>
<proteinExistence type="inferred from homology"/>
<dbReference type="Gene3D" id="3.30.43.10">
    <property type="entry name" value="Uridine Diphospho-n-acetylenolpyruvylglucosamine Reductase, domain 2"/>
    <property type="match status" value="1"/>
</dbReference>
<dbReference type="AlphaFoldDB" id="A0A9P4T686"/>
<dbReference type="OrthoDB" id="2151789at2759"/>
<dbReference type="InterPro" id="IPR016169">
    <property type="entry name" value="FAD-bd_PCMH_sub2"/>
</dbReference>
<protein>
    <recommendedName>
        <fullName evidence="6">FAD-binding PCMH-type domain-containing protein</fullName>
    </recommendedName>
</protein>
<keyword evidence="5" id="KW-0732">Signal</keyword>
<feature type="chain" id="PRO_5040476611" description="FAD-binding PCMH-type domain-containing protein" evidence="5">
    <location>
        <begin position="17"/>
        <end position="530"/>
    </location>
</feature>
<keyword evidence="4" id="KW-0560">Oxidoreductase</keyword>
<dbReference type="Pfam" id="PF01565">
    <property type="entry name" value="FAD_binding_4"/>
    <property type="match status" value="1"/>
</dbReference>
<evidence type="ECO:0000256" key="4">
    <source>
        <dbReference type="ARBA" id="ARBA00023002"/>
    </source>
</evidence>
<dbReference type="Gene3D" id="3.30.465.10">
    <property type="match status" value="1"/>
</dbReference>
<dbReference type="PANTHER" id="PTHR42973">
    <property type="entry name" value="BINDING OXIDOREDUCTASE, PUTATIVE (AFU_ORTHOLOGUE AFUA_1G17690)-RELATED"/>
    <property type="match status" value="1"/>
</dbReference>
<gene>
    <name evidence="7" type="ORF">E8E13_002432</name>
</gene>
<dbReference type="GO" id="GO:0016491">
    <property type="term" value="F:oxidoreductase activity"/>
    <property type="evidence" value="ECO:0007669"/>
    <property type="project" value="UniProtKB-KW"/>
</dbReference>
<name>A0A9P4T686_CURKU</name>
<dbReference type="GO" id="GO:0071949">
    <property type="term" value="F:FAD binding"/>
    <property type="evidence" value="ECO:0007669"/>
    <property type="project" value="InterPro"/>
</dbReference>
<evidence type="ECO:0000313" key="8">
    <source>
        <dbReference type="Proteomes" id="UP000801428"/>
    </source>
</evidence>
<feature type="signal peptide" evidence="5">
    <location>
        <begin position="1"/>
        <end position="16"/>
    </location>
</feature>
<evidence type="ECO:0000256" key="5">
    <source>
        <dbReference type="SAM" id="SignalP"/>
    </source>
</evidence>
<dbReference type="InterPro" id="IPR006094">
    <property type="entry name" value="Oxid_FAD_bind_N"/>
</dbReference>
<keyword evidence="3" id="KW-0274">FAD</keyword>